<evidence type="ECO:0000256" key="1">
    <source>
        <dbReference type="SAM" id="MobiDB-lite"/>
    </source>
</evidence>
<evidence type="ECO:0000256" key="2">
    <source>
        <dbReference type="SAM" id="SignalP"/>
    </source>
</evidence>
<proteinExistence type="predicted"/>
<evidence type="ECO:0000313" key="3">
    <source>
        <dbReference type="EMBL" id="WOO79119.1"/>
    </source>
</evidence>
<dbReference type="Proteomes" id="UP000827549">
    <property type="component" value="Chromosome 2"/>
</dbReference>
<keyword evidence="2" id="KW-0732">Signal</keyword>
<reference evidence="3" key="1">
    <citation type="submission" date="2023-10" db="EMBL/GenBank/DDBJ databases">
        <authorList>
            <person name="Noh H."/>
        </authorList>
    </citation>
    <scope>NUCLEOTIDE SEQUENCE</scope>
    <source>
        <strain evidence="3">DUCC4014</strain>
    </source>
</reference>
<feature type="compositionally biased region" description="Low complexity" evidence="1">
    <location>
        <begin position="151"/>
        <end position="171"/>
    </location>
</feature>
<protein>
    <recommendedName>
        <fullName evidence="5">Extracellular membrane protein CFEM domain-containing protein</fullName>
    </recommendedName>
</protein>
<feature type="chain" id="PRO_5042180864" description="Extracellular membrane protein CFEM domain-containing protein" evidence="2">
    <location>
        <begin position="20"/>
        <end position="171"/>
    </location>
</feature>
<name>A0AAF0Y6Q4_9TREE</name>
<dbReference type="RefSeq" id="XP_062625151.1">
    <property type="nucleotide sequence ID" value="XM_062769167.1"/>
</dbReference>
<evidence type="ECO:0000313" key="4">
    <source>
        <dbReference type="Proteomes" id="UP000827549"/>
    </source>
</evidence>
<feature type="signal peptide" evidence="2">
    <location>
        <begin position="1"/>
        <end position="19"/>
    </location>
</feature>
<feature type="compositionally biased region" description="Low complexity" evidence="1">
    <location>
        <begin position="96"/>
        <end position="143"/>
    </location>
</feature>
<keyword evidence="4" id="KW-1185">Reference proteome</keyword>
<evidence type="ECO:0008006" key="5">
    <source>
        <dbReference type="Google" id="ProtNLM"/>
    </source>
</evidence>
<dbReference type="GeneID" id="87805902"/>
<feature type="region of interest" description="Disordered" evidence="1">
    <location>
        <begin position="87"/>
        <end position="171"/>
    </location>
</feature>
<organism evidence="3 4">
    <name type="scientific">Vanrija pseudolonga</name>
    <dbReference type="NCBI Taxonomy" id="143232"/>
    <lineage>
        <taxon>Eukaryota</taxon>
        <taxon>Fungi</taxon>
        <taxon>Dikarya</taxon>
        <taxon>Basidiomycota</taxon>
        <taxon>Agaricomycotina</taxon>
        <taxon>Tremellomycetes</taxon>
        <taxon>Trichosporonales</taxon>
        <taxon>Trichosporonaceae</taxon>
        <taxon>Vanrija</taxon>
    </lineage>
</organism>
<dbReference type="EMBL" id="CP086715">
    <property type="protein sequence ID" value="WOO79119.1"/>
    <property type="molecule type" value="Genomic_DNA"/>
</dbReference>
<gene>
    <name evidence="3" type="ORF">LOC62_02G002655</name>
</gene>
<dbReference type="AlphaFoldDB" id="A0AAF0Y6Q4"/>
<sequence length="171" mass="16826">MLSRTILVALLAIQPLVQAGPFETCASDCKPAAQAIGAWKPNEPCPATTKDLIQKCYDCIKGAGADANTLAAQQYRIDLCAKSLGDSVPSSDGAFSVSASGSDMASSSGAEQTTATVADAVSSADATSAATDAASTPTTPVSPLSGPTGVASSDTSAPAASAKASSVSPPW</sequence>
<accession>A0AAF0Y6Q4</accession>